<evidence type="ECO:0000313" key="3">
    <source>
        <dbReference type="EMBL" id="CAI8619572.1"/>
    </source>
</evidence>
<dbReference type="Gene3D" id="1.20.1280.50">
    <property type="match status" value="1"/>
</dbReference>
<dbReference type="CDD" id="cd22157">
    <property type="entry name" value="F-box_AtFBW1-like"/>
    <property type="match status" value="1"/>
</dbReference>
<dbReference type="PROSITE" id="PS50181">
    <property type="entry name" value="FBOX"/>
    <property type="match status" value="1"/>
</dbReference>
<dbReference type="InterPro" id="IPR006527">
    <property type="entry name" value="F-box-assoc_dom_typ1"/>
</dbReference>
<organism evidence="3 4">
    <name type="scientific">Vicia faba</name>
    <name type="common">Broad bean</name>
    <name type="synonym">Faba vulgaris</name>
    <dbReference type="NCBI Taxonomy" id="3906"/>
    <lineage>
        <taxon>Eukaryota</taxon>
        <taxon>Viridiplantae</taxon>
        <taxon>Streptophyta</taxon>
        <taxon>Embryophyta</taxon>
        <taxon>Tracheophyta</taxon>
        <taxon>Spermatophyta</taxon>
        <taxon>Magnoliopsida</taxon>
        <taxon>eudicotyledons</taxon>
        <taxon>Gunneridae</taxon>
        <taxon>Pentapetalae</taxon>
        <taxon>rosids</taxon>
        <taxon>fabids</taxon>
        <taxon>Fabales</taxon>
        <taxon>Fabaceae</taxon>
        <taxon>Papilionoideae</taxon>
        <taxon>50 kb inversion clade</taxon>
        <taxon>NPAAA clade</taxon>
        <taxon>Hologalegina</taxon>
        <taxon>IRL clade</taxon>
        <taxon>Fabeae</taxon>
        <taxon>Vicia</taxon>
    </lineage>
</organism>
<dbReference type="SMART" id="SM00256">
    <property type="entry name" value="FBOX"/>
    <property type="match status" value="1"/>
</dbReference>
<dbReference type="InterPro" id="IPR050796">
    <property type="entry name" value="SCF_F-box_component"/>
</dbReference>
<feature type="domain" description="F-box" evidence="2">
    <location>
        <begin position="21"/>
        <end position="67"/>
    </location>
</feature>
<dbReference type="InterPro" id="IPR036047">
    <property type="entry name" value="F-box-like_dom_sf"/>
</dbReference>
<dbReference type="SUPFAM" id="SSF81383">
    <property type="entry name" value="F-box domain"/>
    <property type="match status" value="1"/>
</dbReference>
<dbReference type="InterPro" id="IPR017451">
    <property type="entry name" value="F-box-assoc_interact_dom"/>
</dbReference>
<proteinExistence type="predicted"/>
<dbReference type="Proteomes" id="UP001157006">
    <property type="component" value="Chromosome 6"/>
</dbReference>
<evidence type="ECO:0000256" key="1">
    <source>
        <dbReference type="SAM" id="MobiDB-lite"/>
    </source>
</evidence>
<dbReference type="InterPro" id="IPR001810">
    <property type="entry name" value="F-box_dom"/>
</dbReference>
<accession>A0AAV1BDD3</accession>
<dbReference type="PANTHER" id="PTHR31672">
    <property type="entry name" value="BNACNNG10540D PROTEIN"/>
    <property type="match status" value="1"/>
</dbReference>
<dbReference type="AlphaFoldDB" id="A0AAV1BDD3"/>
<dbReference type="NCBIfam" id="TIGR01640">
    <property type="entry name" value="F_box_assoc_1"/>
    <property type="match status" value="1"/>
</dbReference>
<feature type="region of interest" description="Disordered" evidence="1">
    <location>
        <begin position="1"/>
        <end position="24"/>
    </location>
</feature>
<dbReference type="PANTHER" id="PTHR31672:SF13">
    <property type="entry name" value="F-BOX PROTEIN CPR30-LIKE"/>
    <property type="match status" value="1"/>
</dbReference>
<protein>
    <recommendedName>
        <fullName evidence="2">F-box domain-containing protein</fullName>
    </recommendedName>
</protein>
<sequence length="386" mass="44386">MNRDQHENGIVLTHPLSPSGDESRSDLPEELIVEILLRLPVRSLVQFKCICKSWKTLISDPKFVKRHLQISSAEPNLIHLFFSQLSEPQKIVSYPLKPLFQNILPPVNSSGMMKMKNQYWIIGSCNGLLCMYNRYHHCVKLRNPSIMFKSNKSPRAVSFEWMNILYGFGFDRVNDKYKVLLVVRNKNDPNQILTRVYTFGLDSWKTIPNFQITPTGPFSLLGKFVSGNLNWIAKKRVVSVSSSQIVILILSFDLEKETCKELLLPQHDGDKVYGHTLYVLSNCLGVCYETNKTHWVVWLMKEYGVVESWTKFMIIPLDKFNKPPAIVIPVFVLENGAVLLVNKYTSQFVLYDLNTGELDYSLDYSLKGISNFRHNLHICCESLVSL</sequence>
<reference evidence="3 4" key="1">
    <citation type="submission" date="2023-01" db="EMBL/GenBank/DDBJ databases">
        <authorList>
            <person name="Kreplak J."/>
        </authorList>
    </citation>
    <scope>NUCLEOTIDE SEQUENCE [LARGE SCALE GENOMIC DNA]</scope>
</reference>
<evidence type="ECO:0000259" key="2">
    <source>
        <dbReference type="PROSITE" id="PS50181"/>
    </source>
</evidence>
<keyword evidence="4" id="KW-1185">Reference proteome</keyword>
<evidence type="ECO:0000313" key="4">
    <source>
        <dbReference type="Proteomes" id="UP001157006"/>
    </source>
</evidence>
<dbReference type="Pfam" id="PF00646">
    <property type="entry name" value="F-box"/>
    <property type="match status" value="1"/>
</dbReference>
<dbReference type="Pfam" id="PF07734">
    <property type="entry name" value="FBA_1"/>
    <property type="match status" value="1"/>
</dbReference>
<name>A0AAV1BDD3_VICFA</name>
<gene>
    <name evidence="3" type="ORF">VFH_VI177880</name>
</gene>
<dbReference type="EMBL" id="OX451741">
    <property type="protein sequence ID" value="CAI8619572.1"/>
    <property type="molecule type" value="Genomic_DNA"/>
</dbReference>